<comment type="caution">
    <text evidence="1">The sequence shown here is derived from an EMBL/GenBank/DDBJ whole genome shotgun (WGS) entry which is preliminary data.</text>
</comment>
<sequence>MGMGTSRGTAYAGVGDVLLEHVMDTHLADELEDALRPGTSAIVVVAEDRAEASPVVAAVAGADAVLWDRELGQDEQVLRS</sequence>
<evidence type="ECO:0000313" key="2">
    <source>
        <dbReference type="Proteomes" id="UP000231586"/>
    </source>
</evidence>
<dbReference type="EMBL" id="PGTZ01000009">
    <property type="protein sequence ID" value="PJI90953.1"/>
    <property type="molecule type" value="Genomic_DNA"/>
</dbReference>
<evidence type="ECO:0000313" key="1">
    <source>
        <dbReference type="EMBL" id="PJI90953.1"/>
    </source>
</evidence>
<name>A0A2M8WJ65_9MICO</name>
<dbReference type="Proteomes" id="UP000231586">
    <property type="component" value="Unassembled WGS sequence"/>
</dbReference>
<organism evidence="1 2">
    <name type="scientific">Luteimicrobium subarcticum</name>
    <dbReference type="NCBI Taxonomy" id="620910"/>
    <lineage>
        <taxon>Bacteria</taxon>
        <taxon>Bacillati</taxon>
        <taxon>Actinomycetota</taxon>
        <taxon>Actinomycetes</taxon>
        <taxon>Micrococcales</taxon>
        <taxon>Luteimicrobium</taxon>
    </lineage>
</organism>
<protein>
    <submittedName>
        <fullName evidence="1">Uncharacterized protein</fullName>
    </submittedName>
</protein>
<keyword evidence="2" id="KW-1185">Reference proteome</keyword>
<accession>A0A2M8WJ65</accession>
<dbReference type="AlphaFoldDB" id="A0A2M8WJ65"/>
<gene>
    <name evidence="1" type="ORF">CLV34_2211</name>
</gene>
<proteinExistence type="predicted"/>
<reference evidence="1 2" key="1">
    <citation type="submission" date="2017-11" db="EMBL/GenBank/DDBJ databases">
        <title>Genomic Encyclopedia of Archaeal and Bacterial Type Strains, Phase II (KMG-II): From Individual Species to Whole Genera.</title>
        <authorList>
            <person name="Goeker M."/>
        </authorList>
    </citation>
    <scope>NUCLEOTIDE SEQUENCE [LARGE SCALE GENOMIC DNA]</scope>
    <source>
        <strain evidence="1 2">DSM 22413</strain>
    </source>
</reference>
<dbReference type="RefSeq" id="WP_157803811.1">
    <property type="nucleotide sequence ID" value="NZ_PGTZ01000009.1"/>
</dbReference>